<keyword evidence="2" id="KW-1133">Transmembrane helix</keyword>
<dbReference type="EMBL" id="CP027033">
    <property type="protein sequence ID" value="AXR80301.1"/>
    <property type="molecule type" value="Genomic_DNA"/>
</dbReference>
<dbReference type="PANTHER" id="PTHR34351">
    <property type="entry name" value="SLR1927 PROTEIN-RELATED"/>
    <property type="match status" value="1"/>
</dbReference>
<keyword evidence="2" id="KW-0812">Transmembrane</keyword>
<accession>A0A346PLA6</accession>
<dbReference type="Proteomes" id="UP000258613">
    <property type="component" value="Chromosome"/>
</dbReference>
<dbReference type="PANTHER" id="PTHR34351:SF1">
    <property type="entry name" value="SLR1927 PROTEIN"/>
    <property type="match status" value="1"/>
</dbReference>
<reference evidence="4" key="1">
    <citation type="submission" date="2018-02" db="EMBL/GenBank/DDBJ databases">
        <title>Phenotypic and genomic properties of facultatively anaerobic sulfur-reducing natronoarchaea from hypersaline soda lakes.</title>
        <authorList>
            <person name="Sorokin D.Y."/>
            <person name="Kublanov I.V."/>
            <person name="Roman P."/>
            <person name="Sinninghe Damste J.S."/>
            <person name="Golyshin P.N."/>
            <person name="Rojo D."/>
            <person name="Ciordia S."/>
            <person name="Mena M.D.C."/>
            <person name="Ferrer M."/>
            <person name="Messina E."/>
            <person name="Smedile F."/>
            <person name="La Spada G."/>
            <person name="La Cono V."/>
            <person name="Yakimov M.M."/>
        </authorList>
    </citation>
    <scope>NUCLEOTIDE SEQUENCE [LARGE SCALE GENOMIC DNA]</scope>
    <source>
        <strain evidence="4">AArc-Mg</strain>
    </source>
</reference>
<name>A0A346PLA6_9EURY</name>
<dbReference type="AlphaFoldDB" id="A0A346PLA6"/>
<protein>
    <submittedName>
        <fullName evidence="3">Uncharacterized protein</fullName>
    </submittedName>
</protein>
<feature type="transmembrane region" description="Helical" evidence="2">
    <location>
        <begin position="7"/>
        <end position="25"/>
    </location>
</feature>
<evidence type="ECO:0000256" key="1">
    <source>
        <dbReference type="SAM" id="MobiDB-lite"/>
    </source>
</evidence>
<proteinExistence type="predicted"/>
<organism evidence="3 4">
    <name type="scientific">Natrarchaeobaculum sulfurireducens</name>
    <dbReference type="NCBI Taxonomy" id="2044521"/>
    <lineage>
        <taxon>Archaea</taxon>
        <taxon>Methanobacteriati</taxon>
        <taxon>Methanobacteriota</taxon>
        <taxon>Stenosarchaea group</taxon>
        <taxon>Halobacteria</taxon>
        <taxon>Halobacteriales</taxon>
        <taxon>Natrialbaceae</taxon>
        <taxon>Natrarchaeobaculum</taxon>
    </lineage>
</organism>
<evidence type="ECO:0000313" key="3">
    <source>
        <dbReference type="EMBL" id="AXR80301.1"/>
    </source>
</evidence>
<gene>
    <name evidence="3" type="ORF">AArcMg_0278</name>
</gene>
<keyword evidence="2" id="KW-0472">Membrane</keyword>
<sequence>MQPTIRGWTVVVVVAVALAMSWQYGPRSLNAVVVPLVVVLVGGVIATGLLTRPSVSRHPIEDGFPGDRRTVALTVDSDTSVAATVRDDVGDGLVTVDGEPCVETTLEDETRLEYAIDLDVRGERTVGPLSITVTDVFGLVRRRFEYDATASVLVYPRLFDLGGETARELRTAVDDTVADERDEFDHLREYRRGDPRRDVHWKASAKRPGDDLVVAEHVADGSLGSITIAADGPPDRADELVSAVATVVTVLFEANVGVGLAIGEEYRPPSTDAAHYRDCLALLAVVDESDLEGSERQRADVVVRADETGTTVVVVEGTELPVGRLAESASVAGGESDRTSNVDGTGVIA</sequence>
<dbReference type="RefSeq" id="WP_117367131.1">
    <property type="nucleotide sequence ID" value="NZ_CP027033.1"/>
</dbReference>
<evidence type="ECO:0000313" key="4">
    <source>
        <dbReference type="Proteomes" id="UP000258613"/>
    </source>
</evidence>
<dbReference type="GeneID" id="37640763"/>
<evidence type="ECO:0000256" key="2">
    <source>
        <dbReference type="SAM" id="Phobius"/>
    </source>
</evidence>
<dbReference type="OrthoDB" id="313155at2157"/>
<feature type="transmembrane region" description="Helical" evidence="2">
    <location>
        <begin position="31"/>
        <end position="50"/>
    </location>
</feature>
<keyword evidence="4" id="KW-1185">Reference proteome</keyword>
<dbReference type="KEGG" id="nag:AArcMg_0278"/>
<feature type="region of interest" description="Disordered" evidence="1">
    <location>
        <begin position="328"/>
        <end position="349"/>
    </location>
</feature>